<accession>A0A6J1DLU1</accession>
<evidence type="ECO:0000256" key="1">
    <source>
        <dbReference type="SAM" id="MobiDB-lite"/>
    </source>
</evidence>
<organism evidence="2 3">
    <name type="scientific">Momordica charantia</name>
    <name type="common">Bitter gourd</name>
    <name type="synonym">Balsam pear</name>
    <dbReference type="NCBI Taxonomy" id="3673"/>
    <lineage>
        <taxon>Eukaryota</taxon>
        <taxon>Viridiplantae</taxon>
        <taxon>Streptophyta</taxon>
        <taxon>Embryophyta</taxon>
        <taxon>Tracheophyta</taxon>
        <taxon>Spermatophyta</taxon>
        <taxon>Magnoliopsida</taxon>
        <taxon>eudicotyledons</taxon>
        <taxon>Gunneridae</taxon>
        <taxon>Pentapetalae</taxon>
        <taxon>rosids</taxon>
        <taxon>fabids</taxon>
        <taxon>Cucurbitales</taxon>
        <taxon>Cucurbitaceae</taxon>
        <taxon>Momordiceae</taxon>
        <taxon>Momordica</taxon>
    </lineage>
</organism>
<dbReference type="RefSeq" id="XP_022155215.1">
    <property type="nucleotide sequence ID" value="XM_022299523.1"/>
</dbReference>
<name>A0A6J1DLU1_MOMCH</name>
<protein>
    <submittedName>
        <fullName evidence="3">Uncharacterized protein LOC111022357</fullName>
    </submittedName>
</protein>
<dbReference type="AlphaFoldDB" id="A0A6J1DLU1"/>
<dbReference type="KEGG" id="mcha:111022357"/>
<sequence length="104" mass="11233">MRRKGSRDDRGYGPTGGDGGRGDRWGHGLSGGDGSKPFAMDCEATDGMNIDPSDLGVHQRETMVCDHEGEQLESEPTSGGYRALGQEQHARDLLCKQDVPEEDV</sequence>
<keyword evidence="2" id="KW-1185">Reference proteome</keyword>
<feature type="compositionally biased region" description="Basic and acidic residues" evidence="1">
    <location>
        <begin position="1"/>
        <end position="11"/>
    </location>
</feature>
<gene>
    <name evidence="3" type="primary">LOC111022357</name>
</gene>
<feature type="region of interest" description="Disordered" evidence="1">
    <location>
        <begin position="1"/>
        <end position="54"/>
    </location>
</feature>
<reference evidence="3" key="1">
    <citation type="submission" date="2025-08" db="UniProtKB">
        <authorList>
            <consortium name="RefSeq"/>
        </authorList>
    </citation>
    <scope>IDENTIFICATION</scope>
    <source>
        <strain evidence="3">OHB3-1</strain>
    </source>
</reference>
<evidence type="ECO:0000313" key="2">
    <source>
        <dbReference type="Proteomes" id="UP000504603"/>
    </source>
</evidence>
<proteinExistence type="predicted"/>
<evidence type="ECO:0000313" key="3">
    <source>
        <dbReference type="RefSeq" id="XP_022155215.1"/>
    </source>
</evidence>
<dbReference type="GeneID" id="111022357"/>
<dbReference type="Proteomes" id="UP000504603">
    <property type="component" value="Unplaced"/>
</dbReference>